<proteinExistence type="predicted"/>
<feature type="compositionally biased region" description="Basic and acidic residues" evidence="8">
    <location>
        <begin position="270"/>
        <end position="280"/>
    </location>
</feature>
<dbReference type="OMA" id="LYLWDCL"/>
<dbReference type="FunFam" id="3.10.250.10:FF:000017">
    <property type="entry name" value="CD6 molecule"/>
    <property type="match status" value="1"/>
</dbReference>
<dbReference type="AlphaFoldDB" id="A0A9F5IZQ1"/>
<feature type="compositionally biased region" description="Polar residues" evidence="8">
    <location>
        <begin position="333"/>
        <end position="343"/>
    </location>
</feature>
<comment type="caution">
    <text evidence="7">Lacks conserved residue(s) required for the propagation of feature annotation.</text>
</comment>
<evidence type="ECO:0000256" key="1">
    <source>
        <dbReference type="ARBA" id="ARBA00004613"/>
    </source>
</evidence>
<evidence type="ECO:0000256" key="8">
    <source>
        <dbReference type="SAM" id="MobiDB-lite"/>
    </source>
</evidence>
<dbReference type="GO" id="GO:0031638">
    <property type="term" value="P:zymogen activation"/>
    <property type="evidence" value="ECO:0007669"/>
    <property type="project" value="TreeGrafter"/>
</dbReference>
<evidence type="ECO:0000256" key="4">
    <source>
        <dbReference type="ARBA" id="ARBA00022737"/>
    </source>
</evidence>
<evidence type="ECO:0000256" key="2">
    <source>
        <dbReference type="ARBA" id="ARBA00022525"/>
    </source>
</evidence>
<feature type="compositionally biased region" description="Polar residues" evidence="8">
    <location>
        <begin position="201"/>
        <end position="211"/>
    </location>
</feature>
<feature type="region of interest" description="Disordered" evidence="8">
    <location>
        <begin position="261"/>
        <end position="351"/>
    </location>
</feature>
<name>A0A9F5IZQ1_PYTBI</name>
<dbReference type="OrthoDB" id="536948at2759"/>
<keyword evidence="9" id="KW-0472">Membrane</keyword>
<dbReference type="KEGG" id="pbi:112542113"/>
<keyword evidence="2" id="KW-0964">Secreted</keyword>
<evidence type="ECO:0000313" key="12">
    <source>
        <dbReference type="RefSeq" id="XP_025029852.1"/>
    </source>
</evidence>
<feature type="domain" description="SRCR" evidence="10">
    <location>
        <begin position="7"/>
        <end position="104"/>
    </location>
</feature>
<dbReference type="Pfam" id="PF00530">
    <property type="entry name" value="SRCR"/>
    <property type="match status" value="1"/>
</dbReference>
<keyword evidence="4" id="KW-0677">Repeat</keyword>
<keyword evidence="5 7" id="KW-1015">Disulfide bond</keyword>
<feature type="disulfide bond" evidence="7">
    <location>
        <begin position="73"/>
        <end position="83"/>
    </location>
</feature>
<accession>A0A9F5IZQ1</accession>
<evidence type="ECO:0000313" key="11">
    <source>
        <dbReference type="Proteomes" id="UP000695026"/>
    </source>
</evidence>
<sequence>CAEHQEWRLSGGLDACAGRVEVYYHGIWNTICDGSWYQNEADVLCHSLSCSDKALEPRVPFEHTLLGKMYYQCSGTEDSLASCEWRYNKATLCDQFRAAGVICNGSLGLQGPTNTTEMEMVTSVSHLPSLYLTIPEEKEATSPDQKLQIACIILGVLLFLTTVMVIILSLNRRKKNGTFGCVISSASVSAPVLMNHTVQSLTTEGNVSPSLPKTEDVIPSPAHEDSDSDYEAYDFSMKPPVLLSTFYNSLRYQATGEELSPHNFPLSTMHQDDATMHPEDYGQQGPTAEDSDSTSSGDADWYENIQKPEQQIEQPGDENSFAGLTTFARPLSNCLTGSGNDSFDSSDYDNM</sequence>
<dbReference type="InterPro" id="IPR001190">
    <property type="entry name" value="SRCR"/>
</dbReference>
<keyword evidence="11" id="KW-1185">Reference proteome</keyword>
<dbReference type="GO" id="GO:0004252">
    <property type="term" value="F:serine-type endopeptidase activity"/>
    <property type="evidence" value="ECO:0007669"/>
    <property type="project" value="TreeGrafter"/>
</dbReference>
<keyword evidence="6" id="KW-0325">Glycoprotein</keyword>
<keyword evidence="3" id="KW-0732">Signal</keyword>
<keyword evidence="9" id="KW-0812">Transmembrane</keyword>
<evidence type="ECO:0000256" key="3">
    <source>
        <dbReference type="ARBA" id="ARBA00022729"/>
    </source>
</evidence>
<dbReference type="SMART" id="SM00202">
    <property type="entry name" value="SR"/>
    <property type="match status" value="1"/>
</dbReference>
<feature type="region of interest" description="Disordered" evidence="8">
    <location>
        <begin position="201"/>
        <end position="231"/>
    </location>
</feature>
<dbReference type="RefSeq" id="XP_025029852.1">
    <property type="nucleotide sequence ID" value="XM_025174084.1"/>
</dbReference>
<gene>
    <name evidence="12" type="primary">LOC112542113</name>
</gene>
<reference evidence="12" key="1">
    <citation type="submission" date="2025-08" db="UniProtKB">
        <authorList>
            <consortium name="RefSeq"/>
        </authorList>
    </citation>
    <scope>IDENTIFICATION</scope>
    <source>
        <tissue evidence="12">Liver</tissue>
    </source>
</reference>
<evidence type="ECO:0000259" key="10">
    <source>
        <dbReference type="PROSITE" id="PS50287"/>
    </source>
</evidence>
<evidence type="ECO:0000256" key="6">
    <source>
        <dbReference type="ARBA" id="ARBA00023180"/>
    </source>
</evidence>
<dbReference type="PANTHER" id="PTHR48071">
    <property type="entry name" value="SRCR DOMAIN-CONTAINING PROTEIN"/>
    <property type="match status" value="1"/>
</dbReference>
<dbReference type="PROSITE" id="PS50287">
    <property type="entry name" value="SRCR_2"/>
    <property type="match status" value="1"/>
</dbReference>
<evidence type="ECO:0000256" key="5">
    <source>
        <dbReference type="ARBA" id="ARBA00023157"/>
    </source>
</evidence>
<organism evidence="11 12">
    <name type="scientific">Python bivittatus</name>
    <name type="common">Burmese python</name>
    <name type="synonym">Python molurus bivittatus</name>
    <dbReference type="NCBI Taxonomy" id="176946"/>
    <lineage>
        <taxon>Eukaryota</taxon>
        <taxon>Metazoa</taxon>
        <taxon>Chordata</taxon>
        <taxon>Craniata</taxon>
        <taxon>Vertebrata</taxon>
        <taxon>Euteleostomi</taxon>
        <taxon>Lepidosauria</taxon>
        <taxon>Squamata</taxon>
        <taxon>Bifurcata</taxon>
        <taxon>Unidentata</taxon>
        <taxon>Episquamata</taxon>
        <taxon>Toxicofera</taxon>
        <taxon>Serpentes</taxon>
        <taxon>Henophidia</taxon>
        <taxon>Pythonidae</taxon>
        <taxon>Python</taxon>
    </lineage>
</organism>
<dbReference type="GO" id="GO:0005615">
    <property type="term" value="C:extracellular space"/>
    <property type="evidence" value="ECO:0007669"/>
    <property type="project" value="TreeGrafter"/>
</dbReference>
<dbReference type="PRINTS" id="PR00258">
    <property type="entry name" value="SPERACTRCPTR"/>
</dbReference>
<dbReference type="InterPro" id="IPR036772">
    <property type="entry name" value="SRCR-like_dom_sf"/>
</dbReference>
<protein>
    <submittedName>
        <fullName evidence="12">T-cell differentiation antigen CD6-like</fullName>
    </submittedName>
</protein>
<dbReference type="PANTHER" id="PTHR48071:SF15">
    <property type="entry name" value="SRCR DOMAIN-CONTAINING PROTEIN"/>
    <property type="match status" value="1"/>
</dbReference>
<feature type="transmembrane region" description="Helical" evidence="9">
    <location>
        <begin position="147"/>
        <end position="170"/>
    </location>
</feature>
<feature type="non-terminal residue" evidence="12">
    <location>
        <position position="1"/>
    </location>
</feature>
<dbReference type="GO" id="GO:0005886">
    <property type="term" value="C:plasma membrane"/>
    <property type="evidence" value="ECO:0007669"/>
    <property type="project" value="TreeGrafter"/>
</dbReference>
<keyword evidence="9" id="KW-1133">Transmembrane helix</keyword>
<evidence type="ECO:0000256" key="7">
    <source>
        <dbReference type="PROSITE-ProRule" id="PRU00196"/>
    </source>
</evidence>
<dbReference type="Proteomes" id="UP000695026">
    <property type="component" value="Unplaced"/>
</dbReference>
<evidence type="ECO:0000256" key="9">
    <source>
        <dbReference type="SAM" id="Phobius"/>
    </source>
</evidence>
<dbReference type="GeneID" id="112542113"/>
<comment type="subcellular location">
    <subcellularLocation>
        <location evidence="1">Secreted</location>
    </subcellularLocation>
</comment>
<dbReference type="Gene3D" id="3.10.250.10">
    <property type="entry name" value="SRCR-like domain"/>
    <property type="match status" value="1"/>
</dbReference>
<dbReference type="SUPFAM" id="SSF56487">
    <property type="entry name" value="SRCR-like"/>
    <property type="match status" value="1"/>
</dbReference>